<dbReference type="EMBL" id="UEGW01000001">
    <property type="protein sequence ID" value="SRX95139.1"/>
    <property type="molecule type" value="Genomic_DNA"/>
</dbReference>
<proteinExistence type="predicted"/>
<dbReference type="Proteomes" id="UP000252015">
    <property type="component" value="Unassembled WGS sequence"/>
</dbReference>
<evidence type="ECO:0000313" key="2">
    <source>
        <dbReference type="Proteomes" id="UP000252015"/>
    </source>
</evidence>
<organism evidence="1 2">
    <name type="scientific">Mycobacterium shimoidei</name>
    <dbReference type="NCBI Taxonomy" id="29313"/>
    <lineage>
        <taxon>Bacteria</taxon>
        <taxon>Bacillati</taxon>
        <taxon>Actinomycetota</taxon>
        <taxon>Actinomycetes</taxon>
        <taxon>Mycobacteriales</taxon>
        <taxon>Mycobacteriaceae</taxon>
        <taxon>Mycobacterium</taxon>
    </lineage>
</organism>
<dbReference type="AlphaFoldDB" id="A0A375Z1Y0"/>
<sequence length="188" mass="19802">MERVLNGLRGPNWNVFSRSPRTSAPNALVAWAPLVMLWSMIRVALTAGAIAGAVVGLAPAATADSQHYDGDVPGMNYEASLGAPCDNYERFIFGRGPSGQAEACHFITHQFPAAQSGYWVISYPLRGVQEVGAPCDNPRGLAAQSPDGYPMLCTEHGWQIGQLTGGGFPLQGGGFPSDTGITSDNPNP</sequence>
<protein>
    <submittedName>
        <fullName evidence="1">Uncharacterized protein</fullName>
    </submittedName>
</protein>
<gene>
    <name evidence="1" type="ORF">MSP7336_03403</name>
</gene>
<reference evidence="1 2" key="1">
    <citation type="submission" date="2018-05" db="EMBL/GenBank/DDBJ databases">
        <authorList>
            <consortium name="IHU Genomes"/>
        </authorList>
    </citation>
    <scope>NUCLEOTIDE SEQUENCE [LARGE SCALE GENOMIC DNA]</scope>
    <source>
        <strain evidence="1 2">P7336</strain>
    </source>
</reference>
<name>A0A375Z1Y0_MYCSH</name>
<evidence type="ECO:0000313" key="1">
    <source>
        <dbReference type="EMBL" id="SRX95139.1"/>
    </source>
</evidence>
<dbReference type="STRING" id="29313.BHQ16_12590"/>
<keyword evidence="2" id="KW-1185">Reference proteome</keyword>
<accession>A0A375Z1Y0</accession>